<dbReference type="EMBL" id="PQXO01000522">
    <property type="protein sequence ID" value="TGO84294.1"/>
    <property type="molecule type" value="Genomic_DNA"/>
</dbReference>
<evidence type="ECO:0000313" key="2">
    <source>
        <dbReference type="Proteomes" id="UP000297280"/>
    </source>
</evidence>
<evidence type="ECO:0000313" key="1">
    <source>
        <dbReference type="EMBL" id="TGO84294.1"/>
    </source>
</evidence>
<reference evidence="1 2" key="1">
    <citation type="submission" date="2017-12" db="EMBL/GenBank/DDBJ databases">
        <title>Comparative genomics of Botrytis spp.</title>
        <authorList>
            <person name="Valero-Jimenez C.A."/>
            <person name="Tapia P."/>
            <person name="Veloso J."/>
            <person name="Silva-Moreno E."/>
            <person name="Staats M."/>
            <person name="Valdes J.H."/>
            <person name="Van Kan J.A.L."/>
        </authorList>
    </citation>
    <scope>NUCLEOTIDE SEQUENCE [LARGE SCALE GENOMIC DNA]</scope>
    <source>
        <strain evidence="1 2">MUCL3349</strain>
    </source>
</reference>
<protein>
    <submittedName>
        <fullName evidence="1">Uncharacterized protein</fullName>
    </submittedName>
</protein>
<dbReference type="AlphaFoldDB" id="A0A4Z1KL33"/>
<name>A0A4Z1KL33_9HELO</name>
<accession>A0A4Z1KL33</accession>
<proteinExistence type="predicted"/>
<keyword evidence="2" id="KW-1185">Reference proteome</keyword>
<dbReference type="Proteomes" id="UP000297280">
    <property type="component" value="Unassembled WGS sequence"/>
</dbReference>
<sequence>MIASPTSISGWLKTDSVLDAQAADVVKELKSHGVYIDPILLPTSHPKTTIVYHMRNLTPGLAEALYQAGFLDINARDHKGWLPILAQTNFKNGCLPITCFLGNLQVEFSTGNPEDLCGSWEVLGDDPWVTWRFELMVRIFAKMLESKLSTCPWLVRNIIRQCTFYKLGLTHTCKCSQRICPPASSFTKDEVCNIMEEERDMIEQLESVTAELEKNFANSGKPLHAFLKDDWKPMMEEIMSESTSDENYIKGVRELGVIMR</sequence>
<gene>
    <name evidence="1" type="ORF">BPOR_0523g00030</name>
</gene>
<comment type="caution">
    <text evidence="1">The sequence shown here is derived from an EMBL/GenBank/DDBJ whole genome shotgun (WGS) entry which is preliminary data.</text>
</comment>
<organism evidence="1 2">
    <name type="scientific">Botrytis porri</name>
    <dbReference type="NCBI Taxonomy" id="87229"/>
    <lineage>
        <taxon>Eukaryota</taxon>
        <taxon>Fungi</taxon>
        <taxon>Dikarya</taxon>
        <taxon>Ascomycota</taxon>
        <taxon>Pezizomycotina</taxon>
        <taxon>Leotiomycetes</taxon>
        <taxon>Helotiales</taxon>
        <taxon>Sclerotiniaceae</taxon>
        <taxon>Botrytis</taxon>
    </lineage>
</organism>